<dbReference type="GO" id="GO:0004674">
    <property type="term" value="F:protein serine/threonine kinase activity"/>
    <property type="evidence" value="ECO:0007669"/>
    <property type="project" value="UniProtKB-KW"/>
</dbReference>
<dbReference type="PANTHER" id="PTHR22974:SF23">
    <property type="entry name" value="TOUSLED-LIKE KINASE, ISOFORM G"/>
    <property type="match status" value="1"/>
</dbReference>
<evidence type="ECO:0000256" key="5">
    <source>
        <dbReference type="ARBA" id="ARBA00022840"/>
    </source>
</evidence>
<dbReference type="EMBL" id="BEYU01000150">
    <property type="protein sequence ID" value="GBG33279.1"/>
    <property type="molecule type" value="Genomic_DNA"/>
</dbReference>
<evidence type="ECO:0000256" key="6">
    <source>
        <dbReference type="PROSITE-ProRule" id="PRU10141"/>
    </source>
</evidence>
<evidence type="ECO:0000313" key="10">
    <source>
        <dbReference type="EMBL" id="GBG33279.1"/>
    </source>
</evidence>
<feature type="compositionally biased region" description="Basic and acidic residues" evidence="8">
    <location>
        <begin position="173"/>
        <end position="183"/>
    </location>
</feature>
<evidence type="ECO:0000256" key="4">
    <source>
        <dbReference type="ARBA" id="ARBA00022777"/>
    </source>
</evidence>
<feature type="compositionally biased region" description="Low complexity" evidence="8">
    <location>
        <begin position="325"/>
        <end position="347"/>
    </location>
</feature>
<dbReference type="AlphaFoldDB" id="A0A2R5GSJ4"/>
<feature type="compositionally biased region" description="Low complexity" evidence="8">
    <location>
        <begin position="410"/>
        <end position="432"/>
    </location>
</feature>
<feature type="compositionally biased region" description="Polar residues" evidence="8">
    <location>
        <begin position="146"/>
        <end position="157"/>
    </location>
</feature>
<dbReference type="PROSITE" id="PS00107">
    <property type="entry name" value="PROTEIN_KINASE_ATP"/>
    <property type="match status" value="1"/>
</dbReference>
<keyword evidence="1" id="KW-0723">Serine/threonine-protein kinase</keyword>
<feature type="compositionally biased region" description="Polar residues" evidence="8">
    <location>
        <begin position="363"/>
        <end position="372"/>
    </location>
</feature>
<feature type="binding site" evidence="6">
    <location>
        <position position="682"/>
    </location>
    <ligand>
        <name>ATP</name>
        <dbReference type="ChEBI" id="CHEBI:30616"/>
    </ligand>
</feature>
<feature type="region of interest" description="Disordered" evidence="8">
    <location>
        <begin position="782"/>
        <end position="842"/>
    </location>
</feature>
<keyword evidence="11" id="KW-1185">Reference proteome</keyword>
<dbReference type="PROSITE" id="PS00108">
    <property type="entry name" value="PROTEIN_KINASE_ST"/>
    <property type="match status" value="1"/>
</dbReference>
<feature type="compositionally biased region" description="Basic and acidic residues" evidence="8">
    <location>
        <begin position="57"/>
        <end position="72"/>
    </location>
</feature>
<dbReference type="GO" id="GO:0035556">
    <property type="term" value="P:intracellular signal transduction"/>
    <property type="evidence" value="ECO:0007669"/>
    <property type="project" value="TreeGrafter"/>
</dbReference>
<name>A0A2R5GSJ4_9STRA</name>
<evidence type="ECO:0000256" key="3">
    <source>
        <dbReference type="ARBA" id="ARBA00022741"/>
    </source>
</evidence>
<evidence type="ECO:0000256" key="8">
    <source>
        <dbReference type="SAM" id="MobiDB-lite"/>
    </source>
</evidence>
<comment type="caution">
    <text evidence="10">The sequence shown here is derived from an EMBL/GenBank/DDBJ whole genome shotgun (WGS) entry which is preliminary data.</text>
</comment>
<keyword evidence="2" id="KW-0808">Transferase</keyword>
<feature type="region of interest" description="Disordered" evidence="8">
    <location>
        <begin position="41"/>
        <end position="225"/>
    </location>
</feature>
<evidence type="ECO:0000313" key="11">
    <source>
        <dbReference type="Proteomes" id="UP000241890"/>
    </source>
</evidence>
<keyword evidence="4 10" id="KW-0418">Kinase</keyword>
<sequence>MVNELVTLHGADNERLQRLEARIRSHERGGNAVTSVGFASAATSANSPQPAGTAADSDDKNEASSRHEHGTESHASFDSSVSRTIPGIEKVSAAPGGGLGALPPSPEEYADRQQDQQQQRKRKFSPAHTPERRANDVNDGDDESQSEAVQRTPQSAVRQRRRRSELSPANSVDGHHEDAENKSLSDTGKLRSRTPGTAARAAVASTPSSTSAIKRTPSRDLRRPLQDSAISSSVNAHDLLMRHNSKSQGDIVSFASIDQSNASSRGGELTNGGVSRTSGKFNSPGPSGVGANTSSSGAGSKSALRKALKNQPQIKQFFSARTTSASGATPAAFGDAATDGTAPASTGKETPSRRASEPASDNGDASTRSTAPFTPLRRGNSTADGGVAGSAKRNATFTGGKTNDGSKMESATGTSTNNNSSSNSSATPGPGNDATPSVEVARLRRALASRDEELSRLRNINEVKQEETRALEDELGRVRDNMNEYQIKVAKSLEELLRKTDQDRLRKLRQKIVEDGFRLGRLTVQRHGFGPRAKLSETWEEGEHFRDIRARQLDVLQRRDDLEKRKKIVAKQVRQRRANADPGANTCLIDLEAIELEESIKVELANLKRIEQELVEERARVDLEKLVYLQSLRRLRDEDASRFNRQPVLHNRYLLRELLGKGGFSEVWKAFDLVELRDVAVKVHELNSSWNDIKKASYLKHATREYKIHLSLRHPRIVRFYDVFEIDQNSFATVLEFCEGTDLEFHLKHRKKLPEREARSILLQILAGLRYLSSGGELSVANEAASQQQHQTHHHHLNEHDDGCGSNDGGEWKRSTPGPNLGTIDEHDHMLGAASPHPGFAGQERARRPCIIHYDLKPGNILFDGNGGVKITDFGLSKIMEPTDTENTGIELTSQGAGTYWYLPPECFRLSGPPPKISSKVDVWSTGVIFYQMLYGVRPFGEGMTQENVLQQGTITRAFQVSFPEKPQVSNEAKDFIRRCLTYSQNYRPDVALLCEDAYLRQKRV</sequence>
<accession>A0A2R5GSJ4</accession>
<dbReference type="GO" id="GO:0005634">
    <property type="term" value="C:nucleus"/>
    <property type="evidence" value="ECO:0007669"/>
    <property type="project" value="TreeGrafter"/>
</dbReference>
<evidence type="ECO:0000256" key="2">
    <source>
        <dbReference type="ARBA" id="ARBA00022679"/>
    </source>
</evidence>
<dbReference type="GO" id="GO:0007059">
    <property type="term" value="P:chromosome segregation"/>
    <property type="evidence" value="ECO:0007669"/>
    <property type="project" value="TreeGrafter"/>
</dbReference>
<dbReference type="PROSITE" id="PS50011">
    <property type="entry name" value="PROTEIN_KINASE_DOM"/>
    <property type="match status" value="1"/>
</dbReference>
<dbReference type="InterPro" id="IPR011009">
    <property type="entry name" value="Kinase-like_dom_sf"/>
</dbReference>
<feature type="region of interest" description="Disordered" evidence="8">
    <location>
        <begin position="261"/>
        <end position="309"/>
    </location>
</feature>
<dbReference type="InterPro" id="IPR017441">
    <property type="entry name" value="Protein_kinase_ATP_BS"/>
</dbReference>
<feature type="region of interest" description="Disordered" evidence="8">
    <location>
        <begin position="321"/>
        <end position="436"/>
    </location>
</feature>
<feature type="coiled-coil region" evidence="7">
    <location>
        <begin position="593"/>
        <end position="620"/>
    </location>
</feature>
<dbReference type="PANTHER" id="PTHR22974">
    <property type="entry name" value="MIXED LINEAGE PROTEIN KINASE"/>
    <property type="match status" value="1"/>
</dbReference>
<feature type="compositionally biased region" description="Polar residues" evidence="8">
    <location>
        <begin position="41"/>
        <end position="50"/>
    </location>
</feature>
<dbReference type="SUPFAM" id="SSF56112">
    <property type="entry name" value="Protein kinase-like (PK-like)"/>
    <property type="match status" value="1"/>
</dbReference>
<dbReference type="InterPro" id="IPR000719">
    <property type="entry name" value="Prot_kinase_dom"/>
</dbReference>
<feature type="coiled-coil region" evidence="7">
    <location>
        <begin position="454"/>
        <end position="488"/>
    </location>
</feature>
<feature type="domain" description="Protein kinase" evidence="9">
    <location>
        <begin position="653"/>
        <end position="1000"/>
    </location>
</feature>
<dbReference type="Proteomes" id="UP000241890">
    <property type="component" value="Unassembled WGS sequence"/>
</dbReference>
<dbReference type="Gene3D" id="1.10.510.10">
    <property type="entry name" value="Transferase(Phosphotransferase) domain 1"/>
    <property type="match status" value="2"/>
</dbReference>
<protein>
    <submittedName>
        <fullName evidence="10">Serine/threonine-protein kinase TOUSLED</fullName>
    </submittedName>
</protein>
<gene>
    <name evidence="10" type="ORF">FCC1311_095032</name>
</gene>
<proteinExistence type="predicted"/>
<reference evidence="10 11" key="1">
    <citation type="submission" date="2017-12" db="EMBL/GenBank/DDBJ databases">
        <title>Sequencing, de novo assembly and annotation of complete genome of a new Thraustochytrid species, strain FCC1311.</title>
        <authorList>
            <person name="Sedici K."/>
            <person name="Godart F."/>
            <person name="Aiese Cigliano R."/>
            <person name="Sanseverino W."/>
            <person name="Barakat M."/>
            <person name="Ortet P."/>
            <person name="Marechal E."/>
            <person name="Cagnac O."/>
            <person name="Amato A."/>
        </authorList>
    </citation>
    <scope>NUCLEOTIDE SEQUENCE [LARGE SCALE GENOMIC DNA]</scope>
</reference>
<dbReference type="CDD" id="cd13990">
    <property type="entry name" value="STKc_TLK"/>
    <property type="match status" value="1"/>
</dbReference>
<evidence type="ECO:0000256" key="7">
    <source>
        <dbReference type="SAM" id="Coils"/>
    </source>
</evidence>
<feature type="compositionally biased region" description="Polar residues" evidence="8">
    <location>
        <begin position="272"/>
        <end position="299"/>
    </location>
</feature>
<evidence type="ECO:0000259" key="9">
    <source>
        <dbReference type="PROSITE" id="PS50011"/>
    </source>
</evidence>
<evidence type="ECO:0000256" key="1">
    <source>
        <dbReference type="ARBA" id="ARBA00022527"/>
    </source>
</evidence>
<keyword evidence="7" id="KW-0175">Coiled coil</keyword>
<feature type="compositionally biased region" description="Polar residues" evidence="8">
    <location>
        <begin position="393"/>
        <end position="405"/>
    </location>
</feature>
<dbReference type="OrthoDB" id="346907at2759"/>
<dbReference type="InParanoid" id="A0A2R5GSJ4"/>
<dbReference type="Pfam" id="PF00069">
    <property type="entry name" value="Pkinase"/>
    <property type="match status" value="2"/>
</dbReference>
<dbReference type="SMART" id="SM00220">
    <property type="entry name" value="S_TKc"/>
    <property type="match status" value="1"/>
</dbReference>
<organism evidence="10 11">
    <name type="scientific">Hondaea fermentalgiana</name>
    <dbReference type="NCBI Taxonomy" id="2315210"/>
    <lineage>
        <taxon>Eukaryota</taxon>
        <taxon>Sar</taxon>
        <taxon>Stramenopiles</taxon>
        <taxon>Bigyra</taxon>
        <taxon>Labyrinthulomycetes</taxon>
        <taxon>Thraustochytrida</taxon>
        <taxon>Thraustochytriidae</taxon>
        <taxon>Hondaea</taxon>
    </lineage>
</organism>
<keyword evidence="5 6" id="KW-0067">ATP-binding</keyword>
<feature type="compositionally biased region" description="Polar residues" evidence="8">
    <location>
        <begin position="73"/>
        <end position="83"/>
    </location>
</feature>
<keyword evidence="3 6" id="KW-0547">Nucleotide-binding</keyword>
<dbReference type="InterPro" id="IPR008271">
    <property type="entry name" value="Ser/Thr_kinase_AS"/>
</dbReference>
<feature type="compositionally biased region" description="Low complexity" evidence="8">
    <location>
        <begin position="193"/>
        <end position="212"/>
    </location>
</feature>
<dbReference type="GO" id="GO:0005524">
    <property type="term" value="F:ATP binding"/>
    <property type="evidence" value="ECO:0007669"/>
    <property type="project" value="UniProtKB-UniRule"/>
</dbReference>